<protein>
    <recommendedName>
        <fullName evidence="4">DYW domain-containing protein</fullName>
    </recommendedName>
</protein>
<dbReference type="Pfam" id="PF14432">
    <property type="entry name" value="DYW_deaminase"/>
    <property type="match status" value="1"/>
</dbReference>
<dbReference type="EMBL" id="JAQIZT010000001">
    <property type="protein sequence ID" value="KAJ7010142.1"/>
    <property type="molecule type" value="Genomic_DNA"/>
</dbReference>
<dbReference type="Pfam" id="PF01535">
    <property type="entry name" value="PPR"/>
    <property type="match status" value="4"/>
</dbReference>
<dbReference type="InterPro" id="IPR002885">
    <property type="entry name" value="PPR_rpt"/>
</dbReference>
<dbReference type="InterPro" id="IPR046960">
    <property type="entry name" value="PPR_At4g14850-like_plant"/>
</dbReference>
<evidence type="ECO:0000259" key="4">
    <source>
        <dbReference type="Pfam" id="PF14432"/>
    </source>
</evidence>
<evidence type="ECO:0000313" key="5">
    <source>
        <dbReference type="EMBL" id="KAJ7010142.1"/>
    </source>
</evidence>
<dbReference type="GO" id="GO:0008270">
    <property type="term" value="F:zinc ion binding"/>
    <property type="evidence" value="ECO:0007669"/>
    <property type="project" value="InterPro"/>
</dbReference>
<evidence type="ECO:0000256" key="2">
    <source>
        <dbReference type="ARBA" id="ARBA00022737"/>
    </source>
</evidence>
<proteinExistence type="inferred from homology"/>
<evidence type="ECO:0000256" key="3">
    <source>
        <dbReference type="PROSITE-ProRule" id="PRU00708"/>
    </source>
</evidence>
<dbReference type="PANTHER" id="PTHR47926">
    <property type="entry name" value="PENTATRICOPEPTIDE REPEAT-CONTAINING PROTEIN"/>
    <property type="match status" value="1"/>
</dbReference>
<dbReference type="PROSITE" id="PS51375">
    <property type="entry name" value="PPR"/>
    <property type="match status" value="2"/>
</dbReference>
<evidence type="ECO:0000313" key="6">
    <source>
        <dbReference type="Proteomes" id="UP001164929"/>
    </source>
</evidence>
<dbReference type="AlphaFoldDB" id="A0AAD6RJV2"/>
<sequence>MRQYNGGGRRTRWPSTAQTTQYVLPNGMTKLGVGTQSPAFISKRRADAAMLFDEMPERYMVSFVTLIQGYNQRFRSYDAIWLFSRFHGEGHELNPFVFSTVLKLLVIAEWTESGFGVHACVCKLAPLWMRIVGFKPNNFIFASMLKACVGLEVFDAGKAVHGHAFKTSYVEELFFGAELMDLYIKSGDVDDALRVFDEMPKGDVIPWSFMIAQYARSEHSEETIVLFCKMRQGLVLPNQITLASLLQAFAILVDLQFGKQIHYHIVKAGNGNKALSLFKDMLECQVQGSEVTYSSVLQACSDMYAKCGSIRDACLSFNMLRECNQVSWSAMIAGYSVHGLCREALKAFELMQETECKPDKCLCRSYDVELGRISARRVLEIEPEDEATYALLSNIYANARKTHFTFSHKMIKGMLKWLYVKARNEGHVPDCSSVLLDVDDVDKERWLWVHSERLALAYDLIRTPSLCHVHIIKNLRICAGSHTAIK</sequence>
<dbReference type="GO" id="GO:0003723">
    <property type="term" value="F:RNA binding"/>
    <property type="evidence" value="ECO:0007669"/>
    <property type="project" value="InterPro"/>
</dbReference>
<dbReference type="Proteomes" id="UP001164929">
    <property type="component" value="Chromosome 1"/>
</dbReference>
<accession>A0AAD6RJV2</accession>
<dbReference type="InterPro" id="IPR011990">
    <property type="entry name" value="TPR-like_helical_dom_sf"/>
</dbReference>
<name>A0AAD6RJV2_9ROSI</name>
<dbReference type="InterPro" id="IPR046848">
    <property type="entry name" value="E_motif"/>
</dbReference>
<dbReference type="Pfam" id="PF20431">
    <property type="entry name" value="E_motif"/>
    <property type="match status" value="1"/>
</dbReference>
<feature type="repeat" description="PPR" evidence="3">
    <location>
        <begin position="172"/>
        <end position="206"/>
    </location>
</feature>
<comment type="caution">
    <text evidence="5">The sequence shown here is derived from an EMBL/GenBank/DDBJ whole genome shotgun (WGS) entry which is preliminary data.</text>
</comment>
<keyword evidence="2" id="KW-0677">Repeat</keyword>
<comment type="similarity">
    <text evidence="1">Belongs to the PPR family. PCMP-H subfamily.</text>
</comment>
<dbReference type="Gene3D" id="1.25.40.10">
    <property type="entry name" value="Tetratricopeptide repeat domain"/>
    <property type="match status" value="3"/>
</dbReference>
<keyword evidence="6" id="KW-1185">Reference proteome</keyword>
<evidence type="ECO:0000256" key="1">
    <source>
        <dbReference type="ARBA" id="ARBA00006643"/>
    </source>
</evidence>
<dbReference type="InterPro" id="IPR032867">
    <property type="entry name" value="DYW_dom"/>
</dbReference>
<feature type="repeat" description="PPR" evidence="3">
    <location>
        <begin position="324"/>
        <end position="358"/>
    </location>
</feature>
<gene>
    <name evidence="5" type="ORF">NC653_000776</name>
</gene>
<feature type="domain" description="DYW" evidence="4">
    <location>
        <begin position="426"/>
        <end position="486"/>
    </location>
</feature>
<organism evidence="5 6">
    <name type="scientific">Populus alba x Populus x berolinensis</name>
    <dbReference type="NCBI Taxonomy" id="444605"/>
    <lineage>
        <taxon>Eukaryota</taxon>
        <taxon>Viridiplantae</taxon>
        <taxon>Streptophyta</taxon>
        <taxon>Embryophyta</taxon>
        <taxon>Tracheophyta</taxon>
        <taxon>Spermatophyta</taxon>
        <taxon>Magnoliopsida</taxon>
        <taxon>eudicotyledons</taxon>
        <taxon>Gunneridae</taxon>
        <taxon>Pentapetalae</taxon>
        <taxon>rosids</taxon>
        <taxon>fabids</taxon>
        <taxon>Malpighiales</taxon>
        <taxon>Salicaceae</taxon>
        <taxon>Saliceae</taxon>
        <taxon>Populus</taxon>
    </lineage>
</organism>
<reference evidence="5 6" key="1">
    <citation type="journal article" date="2023" name="Mol. Ecol. Resour.">
        <title>Chromosome-level genome assembly of a triploid poplar Populus alba 'Berolinensis'.</title>
        <authorList>
            <person name="Chen S."/>
            <person name="Yu Y."/>
            <person name="Wang X."/>
            <person name="Wang S."/>
            <person name="Zhang T."/>
            <person name="Zhou Y."/>
            <person name="He R."/>
            <person name="Meng N."/>
            <person name="Wang Y."/>
            <person name="Liu W."/>
            <person name="Liu Z."/>
            <person name="Liu J."/>
            <person name="Guo Q."/>
            <person name="Huang H."/>
            <person name="Sederoff R.R."/>
            <person name="Wang G."/>
            <person name="Qu G."/>
            <person name="Chen S."/>
        </authorList>
    </citation>
    <scope>NUCLEOTIDE SEQUENCE [LARGE SCALE GENOMIC DNA]</scope>
    <source>
        <strain evidence="5">SC-2020</strain>
    </source>
</reference>
<dbReference type="NCBIfam" id="TIGR00756">
    <property type="entry name" value="PPR"/>
    <property type="match status" value="2"/>
</dbReference>
<dbReference type="GO" id="GO:0009451">
    <property type="term" value="P:RNA modification"/>
    <property type="evidence" value="ECO:0007669"/>
    <property type="project" value="InterPro"/>
</dbReference>